<dbReference type="InterPro" id="IPR011856">
    <property type="entry name" value="tRNA_endonuc-like_dom_sf"/>
</dbReference>
<protein>
    <submittedName>
        <fullName evidence="2">Uncharacterized protein</fullName>
    </submittedName>
</protein>
<organism evidence="2 3">
    <name type="scientific">Meridianimarinicoccus roseus</name>
    <dbReference type="NCBI Taxonomy" id="2072018"/>
    <lineage>
        <taxon>Bacteria</taxon>
        <taxon>Pseudomonadati</taxon>
        <taxon>Pseudomonadota</taxon>
        <taxon>Alphaproteobacteria</taxon>
        <taxon>Rhodobacterales</taxon>
        <taxon>Paracoccaceae</taxon>
        <taxon>Meridianimarinicoccus</taxon>
    </lineage>
</organism>
<evidence type="ECO:0000256" key="1">
    <source>
        <dbReference type="ARBA" id="ARBA00006738"/>
    </source>
</evidence>
<proteinExistence type="inferred from homology"/>
<comment type="similarity">
    <text evidence="1">Belongs to the UPF0102 family.</text>
</comment>
<name>A0A2V2LDF5_9RHOB</name>
<dbReference type="InterPro" id="IPR011335">
    <property type="entry name" value="Restrct_endonuc-II-like"/>
</dbReference>
<reference evidence="2 3" key="1">
    <citation type="submission" date="2018-05" db="EMBL/GenBank/DDBJ databases">
        <title>Rhodobacteraceae gen. nov., sp. nov. isolated from sea water.</title>
        <authorList>
            <person name="Ren Y."/>
        </authorList>
    </citation>
    <scope>NUCLEOTIDE SEQUENCE [LARGE SCALE GENOMIC DNA]</scope>
    <source>
        <strain evidence="2 3">TG-679</strain>
    </source>
</reference>
<evidence type="ECO:0000313" key="3">
    <source>
        <dbReference type="Proteomes" id="UP000245680"/>
    </source>
</evidence>
<dbReference type="AlphaFoldDB" id="A0A2V2LDF5"/>
<dbReference type="EMBL" id="QGKU01000052">
    <property type="protein sequence ID" value="PWR01336.1"/>
    <property type="molecule type" value="Genomic_DNA"/>
</dbReference>
<dbReference type="OrthoDB" id="9812968at2"/>
<dbReference type="GO" id="GO:0003676">
    <property type="term" value="F:nucleic acid binding"/>
    <property type="evidence" value="ECO:0007669"/>
    <property type="project" value="InterPro"/>
</dbReference>
<dbReference type="SUPFAM" id="SSF52980">
    <property type="entry name" value="Restriction endonuclease-like"/>
    <property type="match status" value="1"/>
</dbReference>
<keyword evidence="3" id="KW-1185">Reference proteome</keyword>
<accession>A0A2V2LDF5</accession>
<dbReference type="Gene3D" id="3.40.1350.10">
    <property type="match status" value="1"/>
</dbReference>
<dbReference type="InterPro" id="IPR003509">
    <property type="entry name" value="UPF0102_YraN-like"/>
</dbReference>
<gene>
    <name evidence="2" type="ORF">DKT77_17385</name>
</gene>
<dbReference type="Pfam" id="PF02021">
    <property type="entry name" value="UPF0102"/>
    <property type="match status" value="1"/>
</dbReference>
<dbReference type="RefSeq" id="WP_109812945.1">
    <property type="nucleotide sequence ID" value="NZ_QGKU01000052.1"/>
</dbReference>
<dbReference type="PANTHER" id="PTHR34039">
    <property type="entry name" value="UPF0102 PROTEIN YRAN"/>
    <property type="match status" value="1"/>
</dbReference>
<dbReference type="Proteomes" id="UP000245680">
    <property type="component" value="Unassembled WGS sequence"/>
</dbReference>
<sequence>MTRHVRGRTAHLAGAAAEDIVARRYAGVGADLQAMRWRGEAGEIDLIFELAGATVFVEVKKSGSFATAATRLGPHQVARLWQTAEEYLGTLPGTAPRDCRFDLALVDDRGHVEVLENAFA</sequence>
<dbReference type="PANTHER" id="PTHR34039:SF1">
    <property type="entry name" value="UPF0102 PROTEIN YRAN"/>
    <property type="match status" value="1"/>
</dbReference>
<comment type="caution">
    <text evidence="2">The sequence shown here is derived from an EMBL/GenBank/DDBJ whole genome shotgun (WGS) entry which is preliminary data.</text>
</comment>
<evidence type="ECO:0000313" key="2">
    <source>
        <dbReference type="EMBL" id="PWR01336.1"/>
    </source>
</evidence>